<comment type="subunit">
    <text evidence="5">Homodimer.</text>
</comment>
<dbReference type="NCBIfam" id="NF000988">
    <property type="entry name" value="PRK00103.2-2"/>
    <property type="match status" value="1"/>
</dbReference>
<dbReference type="Pfam" id="PF02590">
    <property type="entry name" value="SPOUT_MTase"/>
    <property type="match status" value="1"/>
</dbReference>
<feature type="binding site" evidence="5">
    <location>
        <begin position="123"/>
        <end position="128"/>
    </location>
    <ligand>
        <name>S-adenosyl-L-methionine</name>
        <dbReference type="ChEBI" id="CHEBI:59789"/>
    </ligand>
</feature>
<keyword evidence="5" id="KW-0963">Cytoplasm</keyword>
<gene>
    <name evidence="5" type="primary">rlmH</name>
    <name evidence="6" type="ORF">SAMN04515673_101175</name>
</gene>
<keyword evidence="2 5" id="KW-0808">Transferase</keyword>
<dbReference type="SUPFAM" id="SSF75217">
    <property type="entry name" value="alpha/beta knot"/>
    <property type="match status" value="1"/>
</dbReference>
<comment type="catalytic activity">
    <reaction evidence="5">
        <text>pseudouridine(1915) in 23S rRNA + S-adenosyl-L-methionine = N(3)-methylpseudouridine(1915) in 23S rRNA + S-adenosyl-L-homocysteine + H(+)</text>
        <dbReference type="Rhea" id="RHEA:42752"/>
        <dbReference type="Rhea" id="RHEA-COMP:10221"/>
        <dbReference type="Rhea" id="RHEA-COMP:10222"/>
        <dbReference type="ChEBI" id="CHEBI:15378"/>
        <dbReference type="ChEBI" id="CHEBI:57856"/>
        <dbReference type="ChEBI" id="CHEBI:59789"/>
        <dbReference type="ChEBI" id="CHEBI:65314"/>
        <dbReference type="ChEBI" id="CHEBI:74486"/>
        <dbReference type="EC" id="2.1.1.177"/>
    </reaction>
</comment>
<dbReference type="InterPro" id="IPR003742">
    <property type="entry name" value="RlmH-like"/>
</dbReference>
<organism evidence="6 7">
    <name type="scientific">Poseidonocella sedimentorum</name>
    <dbReference type="NCBI Taxonomy" id="871652"/>
    <lineage>
        <taxon>Bacteria</taxon>
        <taxon>Pseudomonadati</taxon>
        <taxon>Pseudomonadota</taxon>
        <taxon>Alphaproteobacteria</taxon>
        <taxon>Rhodobacterales</taxon>
        <taxon>Roseobacteraceae</taxon>
        <taxon>Poseidonocella</taxon>
    </lineage>
</organism>
<accession>A0A1I6CPZ0</accession>
<feature type="binding site" evidence="5">
    <location>
        <position position="104"/>
    </location>
    <ligand>
        <name>S-adenosyl-L-methionine</name>
        <dbReference type="ChEBI" id="CHEBI:59789"/>
    </ligand>
</feature>
<evidence type="ECO:0000313" key="7">
    <source>
        <dbReference type="Proteomes" id="UP000199302"/>
    </source>
</evidence>
<keyword evidence="1 5" id="KW-0489">Methyltransferase</keyword>
<comment type="similarity">
    <text evidence="4 5">Belongs to the RNA methyltransferase RlmH family.</text>
</comment>
<keyword evidence="7" id="KW-1185">Reference proteome</keyword>
<dbReference type="GO" id="GO:0005737">
    <property type="term" value="C:cytoplasm"/>
    <property type="evidence" value="ECO:0007669"/>
    <property type="project" value="UniProtKB-SubCell"/>
</dbReference>
<dbReference type="PIRSF" id="PIRSF004505">
    <property type="entry name" value="MT_bac"/>
    <property type="match status" value="1"/>
</dbReference>
<feature type="binding site" evidence="5">
    <location>
        <position position="72"/>
    </location>
    <ligand>
        <name>S-adenosyl-L-methionine</name>
        <dbReference type="ChEBI" id="CHEBI:59789"/>
    </ligand>
</feature>
<evidence type="ECO:0000256" key="1">
    <source>
        <dbReference type="ARBA" id="ARBA00022603"/>
    </source>
</evidence>
<dbReference type="OrthoDB" id="9806643at2"/>
<keyword evidence="5" id="KW-0698">rRNA processing</keyword>
<name>A0A1I6CPZ0_9RHOB</name>
<dbReference type="InterPro" id="IPR029026">
    <property type="entry name" value="tRNA_m1G_MTases_N"/>
</dbReference>
<dbReference type="Gene3D" id="3.40.1280.10">
    <property type="match status" value="1"/>
</dbReference>
<dbReference type="PANTHER" id="PTHR33603">
    <property type="entry name" value="METHYLTRANSFERASE"/>
    <property type="match status" value="1"/>
</dbReference>
<evidence type="ECO:0000256" key="3">
    <source>
        <dbReference type="ARBA" id="ARBA00022691"/>
    </source>
</evidence>
<dbReference type="EC" id="2.1.1.177" evidence="5"/>
<proteinExistence type="inferred from homology"/>
<dbReference type="CDD" id="cd18081">
    <property type="entry name" value="RlmH-like"/>
    <property type="match status" value="1"/>
</dbReference>
<dbReference type="RefSeq" id="WP_092076432.1">
    <property type="nucleotide sequence ID" value="NZ_FOYI01000001.1"/>
</dbReference>
<dbReference type="HAMAP" id="MF_00658">
    <property type="entry name" value="23SrRNA_methyltr_H"/>
    <property type="match status" value="1"/>
</dbReference>
<dbReference type="GO" id="GO:0070038">
    <property type="term" value="F:rRNA (pseudouridine-N3-)-methyltransferase activity"/>
    <property type="evidence" value="ECO:0007669"/>
    <property type="project" value="UniProtKB-UniRule"/>
</dbReference>
<dbReference type="Proteomes" id="UP000199302">
    <property type="component" value="Unassembled WGS sequence"/>
</dbReference>
<dbReference type="PANTHER" id="PTHR33603:SF1">
    <property type="entry name" value="RIBOSOMAL RNA LARGE SUBUNIT METHYLTRANSFERASE H"/>
    <property type="match status" value="1"/>
</dbReference>
<dbReference type="NCBIfam" id="NF000989">
    <property type="entry name" value="PRK00103.2-3"/>
    <property type="match status" value="1"/>
</dbReference>
<comment type="function">
    <text evidence="5">Specifically methylates the pseudouridine at position 1915 (m3Psi1915) in 23S rRNA.</text>
</comment>
<evidence type="ECO:0000256" key="5">
    <source>
        <dbReference type="HAMAP-Rule" id="MF_00658"/>
    </source>
</evidence>
<sequence length="156" mass="16629">MRLHICAVGRLRAGPEQTLIDDYLTRAARSGRNLGLGPCSVHEVEDKKGGGPAAEAALLTKSAPQGAAICLLDERGKQMTSPGFAHVLAEWRDAGRGDAAFMIGGADGHDPALRARADLCLSFGKMVWPHMLARAMLAEQLYRAVSILAGSPYHRV</sequence>
<evidence type="ECO:0000256" key="2">
    <source>
        <dbReference type="ARBA" id="ARBA00022679"/>
    </source>
</evidence>
<keyword evidence="3 5" id="KW-0949">S-adenosyl-L-methionine</keyword>
<dbReference type="InterPro" id="IPR029028">
    <property type="entry name" value="Alpha/beta_knot_MTases"/>
</dbReference>
<comment type="subcellular location">
    <subcellularLocation>
        <location evidence="5">Cytoplasm</location>
    </subcellularLocation>
</comment>
<dbReference type="STRING" id="871652.SAMN04515673_101175"/>
<reference evidence="6 7" key="1">
    <citation type="submission" date="2016-10" db="EMBL/GenBank/DDBJ databases">
        <authorList>
            <person name="de Groot N.N."/>
        </authorList>
    </citation>
    <scope>NUCLEOTIDE SEQUENCE [LARGE SCALE GENOMIC DNA]</scope>
    <source>
        <strain evidence="7">KMM 9023,NRIC 0796,JCM 17311,KCTC 23692</strain>
    </source>
</reference>
<protein>
    <recommendedName>
        <fullName evidence="5">Ribosomal RNA large subunit methyltransferase H</fullName>
        <ecNumber evidence="5">2.1.1.177</ecNumber>
    </recommendedName>
    <alternativeName>
        <fullName evidence="5">23S rRNA (pseudouridine1915-N3)-methyltransferase</fullName>
    </alternativeName>
    <alternativeName>
        <fullName evidence="5">23S rRNA m3Psi1915 methyltransferase</fullName>
    </alternativeName>
    <alternativeName>
        <fullName evidence="5">rRNA (pseudouridine-N3-)-methyltransferase RlmH</fullName>
    </alternativeName>
</protein>
<evidence type="ECO:0000256" key="4">
    <source>
        <dbReference type="ARBA" id="ARBA00038303"/>
    </source>
</evidence>
<evidence type="ECO:0000313" key="6">
    <source>
        <dbReference type="EMBL" id="SFQ95240.1"/>
    </source>
</evidence>
<dbReference type="AlphaFoldDB" id="A0A1I6CPZ0"/>
<dbReference type="EMBL" id="FOYI01000001">
    <property type="protein sequence ID" value="SFQ95240.1"/>
    <property type="molecule type" value="Genomic_DNA"/>
</dbReference>